<gene>
    <name evidence="2" type="ORF">MetMK1DRAFT_00029170</name>
</gene>
<dbReference type="AlphaFoldDB" id="H2C8K5"/>
<reference evidence="2 3" key="1">
    <citation type="submission" date="2012-01" db="EMBL/GenBank/DDBJ databases">
        <title>Improved High-Quality Draft sequence of Metallosphaera yellowstonensis MK1.</title>
        <authorList>
            <consortium name="US DOE Joint Genome Institute"/>
            <person name="Lucas S."/>
            <person name="Han J."/>
            <person name="Cheng J.-F."/>
            <person name="Goodwin L."/>
            <person name="Pitluck S."/>
            <person name="Peters L."/>
            <person name="Teshima H."/>
            <person name="Detter J.C."/>
            <person name="Han C."/>
            <person name="Tapia R."/>
            <person name="Land M."/>
            <person name="Hauser L."/>
            <person name="Kyrpides N."/>
            <person name="Kozubal M."/>
            <person name="Macur R.E."/>
            <person name="Jay Z."/>
            <person name="Inskeep W."/>
            <person name="Woyke T."/>
        </authorList>
    </citation>
    <scope>NUCLEOTIDE SEQUENCE [LARGE SCALE GENOMIC DNA]</scope>
    <source>
        <strain evidence="2 3">MK1</strain>
    </source>
</reference>
<dbReference type="Pfam" id="PF18249">
    <property type="entry name" value="Ca_bind_SSO6904"/>
    <property type="match status" value="1"/>
</dbReference>
<keyword evidence="3" id="KW-1185">Reference proteome</keyword>
<dbReference type="eggNOG" id="arCOG07215">
    <property type="taxonomic scope" value="Archaea"/>
</dbReference>
<accession>H2C8K5</accession>
<feature type="domain" description="Calcium binding protein SSO6904" evidence="1">
    <location>
        <begin position="1"/>
        <end position="90"/>
    </location>
</feature>
<dbReference type="Gene3D" id="1.20.120.970">
    <property type="match status" value="1"/>
</dbReference>
<protein>
    <recommendedName>
        <fullName evidence="1">Calcium binding protein SSO6904 domain-containing protein</fullName>
    </recommendedName>
</protein>
<evidence type="ECO:0000259" key="1">
    <source>
        <dbReference type="Pfam" id="PF18249"/>
    </source>
</evidence>
<sequence length="91" mass="10631">MSILDQEEFVRLRNYRSRINLGSLEEMLSELEGELRRNSNIRSSIIFVYANHMDQVKKNPDFFNLLTAIIEKYAPKIGLENVRELILSSLS</sequence>
<dbReference type="RefSeq" id="WP_009074941.1">
    <property type="nucleotide sequence ID" value="NZ_JH597770.1"/>
</dbReference>
<organism evidence="2 3">
    <name type="scientific">Metallosphaera yellowstonensis MK1</name>
    <dbReference type="NCBI Taxonomy" id="671065"/>
    <lineage>
        <taxon>Archaea</taxon>
        <taxon>Thermoproteota</taxon>
        <taxon>Thermoprotei</taxon>
        <taxon>Sulfolobales</taxon>
        <taxon>Sulfolobaceae</taxon>
        <taxon>Metallosphaera</taxon>
    </lineage>
</organism>
<dbReference type="EMBL" id="JH597770">
    <property type="protein sequence ID" value="EHP68481.1"/>
    <property type="molecule type" value="Genomic_DNA"/>
</dbReference>
<dbReference type="InterPro" id="IPR040534">
    <property type="entry name" value="Ca_bind_SSO6904"/>
</dbReference>
<dbReference type="OrthoDB" id="34184at2157"/>
<name>H2C8K5_9CREN</name>
<dbReference type="HOGENOM" id="CLU_184956_0_0_2"/>
<dbReference type="Proteomes" id="UP000003980">
    <property type="component" value="Unassembled WGS sequence"/>
</dbReference>
<evidence type="ECO:0000313" key="2">
    <source>
        <dbReference type="EMBL" id="EHP68481.1"/>
    </source>
</evidence>
<dbReference type="STRING" id="671065.MetMK1DRAFT_00029170"/>
<proteinExistence type="predicted"/>
<evidence type="ECO:0000313" key="3">
    <source>
        <dbReference type="Proteomes" id="UP000003980"/>
    </source>
</evidence>